<evidence type="ECO:0000256" key="8">
    <source>
        <dbReference type="SAM" id="Phobius"/>
    </source>
</evidence>
<dbReference type="GO" id="GO:0033214">
    <property type="term" value="P:siderophore-iron import into cell"/>
    <property type="evidence" value="ECO:0007669"/>
    <property type="project" value="TreeGrafter"/>
</dbReference>
<feature type="transmembrane region" description="Helical" evidence="8">
    <location>
        <begin position="171"/>
        <end position="192"/>
    </location>
</feature>
<dbReference type="Proteomes" id="UP000315389">
    <property type="component" value="Unassembled WGS sequence"/>
</dbReference>
<feature type="transmembrane region" description="Helical" evidence="8">
    <location>
        <begin position="298"/>
        <end position="316"/>
    </location>
</feature>
<feature type="transmembrane region" description="Helical" evidence="8">
    <location>
        <begin position="140"/>
        <end position="159"/>
    </location>
</feature>
<dbReference type="OrthoDB" id="9782305at2"/>
<feature type="transmembrane region" description="Helical" evidence="8">
    <location>
        <begin position="259"/>
        <end position="286"/>
    </location>
</feature>
<comment type="subcellular location">
    <subcellularLocation>
        <location evidence="1">Cell membrane</location>
        <topology evidence="1">Multi-pass membrane protein</topology>
    </subcellularLocation>
</comment>
<protein>
    <submittedName>
        <fullName evidence="9">Iron complex transport system permease protein</fullName>
    </submittedName>
</protein>
<gene>
    <name evidence="9" type="ORF">FB461_1886</name>
</gene>
<dbReference type="CDD" id="cd06550">
    <property type="entry name" value="TM_ABC_iron-siderophores_like"/>
    <property type="match status" value="1"/>
</dbReference>
<dbReference type="Gene3D" id="1.10.3470.10">
    <property type="entry name" value="ABC transporter involved in vitamin B12 uptake, BtuC"/>
    <property type="match status" value="1"/>
</dbReference>
<dbReference type="InterPro" id="IPR037294">
    <property type="entry name" value="ABC_BtuC-like"/>
</dbReference>
<dbReference type="RefSeq" id="WP_142121412.1">
    <property type="nucleotide sequence ID" value="NZ_BAAASV010000002.1"/>
</dbReference>
<dbReference type="InterPro" id="IPR000522">
    <property type="entry name" value="ABC_transptr_permease_BtuC"/>
</dbReference>
<feature type="transmembrane region" description="Helical" evidence="8">
    <location>
        <begin position="212"/>
        <end position="232"/>
    </location>
</feature>
<proteinExistence type="inferred from homology"/>
<name>A0A542ZDP4_RARFA</name>
<accession>A0A542ZDP4</accession>
<dbReference type="SUPFAM" id="SSF81345">
    <property type="entry name" value="ABC transporter involved in vitamin B12 uptake, BtuC"/>
    <property type="match status" value="1"/>
</dbReference>
<dbReference type="EMBL" id="VFOS01000003">
    <property type="protein sequence ID" value="TQL58473.1"/>
    <property type="molecule type" value="Genomic_DNA"/>
</dbReference>
<comment type="caution">
    <text evidence="9">The sequence shown here is derived from an EMBL/GenBank/DDBJ whole genome shotgun (WGS) entry which is preliminary data.</text>
</comment>
<organism evidence="9 10">
    <name type="scientific">Rarobacter faecitabidus</name>
    <dbReference type="NCBI Taxonomy" id="13243"/>
    <lineage>
        <taxon>Bacteria</taxon>
        <taxon>Bacillati</taxon>
        <taxon>Actinomycetota</taxon>
        <taxon>Actinomycetes</taxon>
        <taxon>Micrococcales</taxon>
        <taxon>Rarobacteraceae</taxon>
        <taxon>Rarobacter</taxon>
    </lineage>
</organism>
<dbReference type="PANTHER" id="PTHR30472:SF67">
    <property type="entry name" value="PERMEASE OF ABC TRANSPORTER-RELATED"/>
    <property type="match status" value="1"/>
</dbReference>
<sequence>MVTAAVTAGETMVGRTRLRVPAVVLVGLALAVSILLCVIVGAADIAPSEVFRSVLHHLGLGPALDAQPLTPLRDAIVWDLRIPRVLTAGAVGAGLAICGVVMQAVTRNPLADPYLLGLSSGASLGAVAVLLLGVPLLLPIAAFGGAGLALAAALALAAWGGSAASPGRTVLAGVAVSQACAALVSLVVFWSASADSYREILSWLLGSVAGATWTSVWLTVGAVATLGLGLALSGNLLDGFGFGDEAAAALGIRVERTRLLLLVGTAMLTGALVSQSGAIGFIGLVVPHAVRLVAGQSHRLVLPLSGAAGALVLMWADTIARSAFAPRELPVGVVTAVLGAPIFAILLRRTRSAA</sequence>
<evidence type="ECO:0000256" key="7">
    <source>
        <dbReference type="ARBA" id="ARBA00023136"/>
    </source>
</evidence>
<keyword evidence="5 8" id="KW-0812">Transmembrane</keyword>
<evidence type="ECO:0000256" key="5">
    <source>
        <dbReference type="ARBA" id="ARBA00022692"/>
    </source>
</evidence>
<feature type="transmembrane region" description="Helical" evidence="8">
    <location>
        <begin position="82"/>
        <end position="102"/>
    </location>
</feature>
<dbReference type="NCBIfam" id="TIGR03869">
    <property type="entry name" value="F420-0_ABCperm"/>
    <property type="match status" value="1"/>
</dbReference>
<dbReference type="PANTHER" id="PTHR30472">
    <property type="entry name" value="FERRIC ENTEROBACTIN TRANSPORT SYSTEM PERMEASE PROTEIN"/>
    <property type="match status" value="1"/>
</dbReference>
<evidence type="ECO:0000313" key="9">
    <source>
        <dbReference type="EMBL" id="TQL58473.1"/>
    </source>
</evidence>
<evidence type="ECO:0000256" key="4">
    <source>
        <dbReference type="ARBA" id="ARBA00022475"/>
    </source>
</evidence>
<evidence type="ECO:0000256" key="1">
    <source>
        <dbReference type="ARBA" id="ARBA00004651"/>
    </source>
</evidence>
<feature type="transmembrane region" description="Helical" evidence="8">
    <location>
        <begin position="22"/>
        <end position="43"/>
    </location>
</feature>
<keyword evidence="10" id="KW-1185">Reference proteome</keyword>
<keyword evidence="4" id="KW-1003">Cell membrane</keyword>
<dbReference type="GO" id="GO:0005886">
    <property type="term" value="C:plasma membrane"/>
    <property type="evidence" value="ECO:0007669"/>
    <property type="project" value="UniProtKB-SubCell"/>
</dbReference>
<dbReference type="GO" id="GO:0022857">
    <property type="term" value="F:transmembrane transporter activity"/>
    <property type="evidence" value="ECO:0007669"/>
    <property type="project" value="InterPro"/>
</dbReference>
<evidence type="ECO:0000256" key="2">
    <source>
        <dbReference type="ARBA" id="ARBA00007935"/>
    </source>
</evidence>
<dbReference type="Pfam" id="PF01032">
    <property type="entry name" value="FecCD"/>
    <property type="match status" value="1"/>
</dbReference>
<evidence type="ECO:0000256" key="6">
    <source>
        <dbReference type="ARBA" id="ARBA00022989"/>
    </source>
</evidence>
<keyword evidence="7 8" id="KW-0472">Membrane</keyword>
<evidence type="ECO:0000313" key="10">
    <source>
        <dbReference type="Proteomes" id="UP000315389"/>
    </source>
</evidence>
<dbReference type="InterPro" id="IPR022410">
    <property type="entry name" value="ABC_transptr_permease_F420-0"/>
</dbReference>
<evidence type="ECO:0000256" key="3">
    <source>
        <dbReference type="ARBA" id="ARBA00022448"/>
    </source>
</evidence>
<feature type="transmembrane region" description="Helical" evidence="8">
    <location>
        <begin position="328"/>
        <end position="347"/>
    </location>
</feature>
<dbReference type="AlphaFoldDB" id="A0A542ZDP4"/>
<feature type="transmembrane region" description="Helical" evidence="8">
    <location>
        <begin position="114"/>
        <end position="134"/>
    </location>
</feature>
<dbReference type="FunFam" id="1.10.3470.10:FF:000001">
    <property type="entry name" value="Vitamin B12 ABC transporter permease BtuC"/>
    <property type="match status" value="1"/>
</dbReference>
<keyword evidence="3" id="KW-0813">Transport</keyword>
<keyword evidence="6 8" id="KW-1133">Transmembrane helix</keyword>
<reference evidence="9 10" key="1">
    <citation type="submission" date="2019-06" db="EMBL/GenBank/DDBJ databases">
        <title>Sequencing the genomes of 1000 actinobacteria strains.</title>
        <authorList>
            <person name="Klenk H.-P."/>
        </authorList>
    </citation>
    <scope>NUCLEOTIDE SEQUENCE [LARGE SCALE GENOMIC DNA]</scope>
    <source>
        <strain evidence="9 10">DSM 4813</strain>
    </source>
</reference>
<comment type="similarity">
    <text evidence="2">Belongs to the binding-protein-dependent transport system permease family. FecCD subfamily.</text>
</comment>